<keyword evidence="7" id="KW-1185">Reference proteome</keyword>
<feature type="repeat" description="ANK" evidence="3">
    <location>
        <begin position="87"/>
        <end position="119"/>
    </location>
</feature>
<dbReference type="Pfam" id="PF12796">
    <property type="entry name" value="Ank_2"/>
    <property type="match status" value="1"/>
</dbReference>
<reference evidence="6" key="3">
    <citation type="submission" date="2016-03" db="UniProtKB">
        <authorList>
            <consortium name="EnsemblProtists"/>
        </authorList>
    </citation>
    <scope>IDENTIFICATION</scope>
</reference>
<feature type="region of interest" description="Disordered" evidence="4">
    <location>
        <begin position="187"/>
        <end position="213"/>
    </location>
</feature>
<dbReference type="Proteomes" id="UP000011087">
    <property type="component" value="Unassembled WGS sequence"/>
</dbReference>
<name>L1JCK5_GUITC</name>
<dbReference type="PANTHER" id="PTHR24189">
    <property type="entry name" value="MYOTROPHIN"/>
    <property type="match status" value="1"/>
</dbReference>
<dbReference type="KEGG" id="gtt:GUITHDRAFT_108260"/>
<evidence type="ECO:0000313" key="7">
    <source>
        <dbReference type="Proteomes" id="UP000011087"/>
    </source>
</evidence>
<dbReference type="HOGENOM" id="CLU_1296520_0_0_1"/>
<reference evidence="5 7" key="1">
    <citation type="journal article" date="2012" name="Nature">
        <title>Algal genomes reveal evolutionary mosaicism and the fate of nucleomorphs.</title>
        <authorList>
            <consortium name="DOE Joint Genome Institute"/>
            <person name="Curtis B.A."/>
            <person name="Tanifuji G."/>
            <person name="Burki F."/>
            <person name="Gruber A."/>
            <person name="Irimia M."/>
            <person name="Maruyama S."/>
            <person name="Arias M.C."/>
            <person name="Ball S.G."/>
            <person name="Gile G.H."/>
            <person name="Hirakawa Y."/>
            <person name="Hopkins J.F."/>
            <person name="Kuo A."/>
            <person name="Rensing S.A."/>
            <person name="Schmutz J."/>
            <person name="Symeonidi A."/>
            <person name="Elias M."/>
            <person name="Eveleigh R.J."/>
            <person name="Herman E.K."/>
            <person name="Klute M.J."/>
            <person name="Nakayama T."/>
            <person name="Obornik M."/>
            <person name="Reyes-Prieto A."/>
            <person name="Armbrust E.V."/>
            <person name="Aves S.J."/>
            <person name="Beiko R.G."/>
            <person name="Coutinho P."/>
            <person name="Dacks J.B."/>
            <person name="Durnford D.G."/>
            <person name="Fast N.M."/>
            <person name="Green B.R."/>
            <person name="Grisdale C.J."/>
            <person name="Hempel F."/>
            <person name="Henrissat B."/>
            <person name="Hoppner M.P."/>
            <person name="Ishida K."/>
            <person name="Kim E."/>
            <person name="Koreny L."/>
            <person name="Kroth P.G."/>
            <person name="Liu Y."/>
            <person name="Malik S.B."/>
            <person name="Maier U.G."/>
            <person name="McRose D."/>
            <person name="Mock T."/>
            <person name="Neilson J.A."/>
            <person name="Onodera N.T."/>
            <person name="Poole A.M."/>
            <person name="Pritham E.J."/>
            <person name="Richards T.A."/>
            <person name="Rocap G."/>
            <person name="Roy S.W."/>
            <person name="Sarai C."/>
            <person name="Schaack S."/>
            <person name="Shirato S."/>
            <person name="Slamovits C.H."/>
            <person name="Spencer D.F."/>
            <person name="Suzuki S."/>
            <person name="Worden A.Z."/>
            <person name="Zauner S."/>
            <person name="Barry K."/>
            <person name="Bell C."/>
            <person name="Bharti A.K."/>
            <person name="Crow J.A."/>
            <person name="Grimwood J."/>
            <person name="Kramer R."/>
            <person name="Lindquist E."/>
            <person name="Lucas S."/>
            <person name="Salamov A."/>
            <person name="McFadden G.I."/>
            <person name="Lane C.E."/>
            <person name="Keeling P.J."/>
            <person name="Gray M.W."/>
            <person name="Grigoriev I.V."/>
            <person name="Archibald J.M."/>
        </authorList>
    </citation>
    <scope>NUCLEOTIDE SEQUENCE</scope>
    <source>
        <strain evidence="5 7">CCMP2712</strain>
    </source>
</reference>
<reference evidence="7" key="2">
    <citation type="submission" date="2012-11" db="EMBL/GenBank/DDBJ databases">
        <authorList>
            <person name="Kuo A."/>
            <person name="Curtis B.A."/>
            <person name="Tanifuji G."/>
            <person name="Burki F."/>
            <person name="Gruber A."/>
            <person name="Irimia M."/>
            <person name="Maruyama S."/>
            <person name="Arias M.C."/>
            <person name="Ball S.G."/>
            <person name="Gile G.H."/>
            <person name="Hirakawa Y."/>
            <person name="Hopkins J.F."/>
            <person name="Rensing S.A."/>
            <person name="Schmutz J."/>
            <person name="Symeonidi A."/>
            <person name="Elias M."/>
            <person name="Eveleigh R.J."/>
            <person name="Herman E.K."/>
            <person name="Klute M.J."/>
            <person name="Nakayama T."/>
            <person name="Obornik M."/>
            <person name="Reyes-Prieto A."/>
            <person name="Armbrust E.V."/>
            <person name="Aves S.J."/>
            <person name="Beiko R.G."/>
            <person name="Coutinho P."/>
            <person name="Dacks J.B."/>
            <person name="Durnford D.G."/>
            <person name="Fast N.M."/>
            <person name="Green B.R."/>
            <person name="Grisdale C."/>
            <person name="Hempe F."/>
            <person name="Henrissat B."/>
            <person name="Hoppner M.P."/>
            <person name="Ishida K.-I."/>
            <person name="Kim E."/>
            <person name="Koreny L."/>
            <person name="Kroth P.G."/>
            <person name="Liu Y."/>
            <person name="Malik S.-B."/>
            <person name="Maier U.G."/>
            <person name="McRose D."/>
            <person name="Mock T."/>
            <person name="Neilson J.A."/>
            <person name="Onodera N.T."/>
            <person name="Poole A.M."/>
            <person name="Pritham E.J."/>
            <person name="Richards T.A."/>
            <person name="Rocap G."/>
            <person name="Roy S.W."/>
            <person name="Sarai C."/>
            <person name="Schaack S."/>
            <person name="Shirato S."/>
            <person name="Slamovits C.H."/>
            <person name="Spencer D.F."/>
            <person name="Suzuki S."/>
            <person name="Worden A.Z."/>
            <person name="Zauner S."/>
            <person name="Barry K."/>
            <person name="Bell C."/>
            <person name="Bharti A.K."/>
            <person name="Crow J.A."/>
            <person name="Grimwood J."/>
            <person name="Kramer R."/>
            <person name="Lindquist E."/>
            <person name="Lucas S."/>
            <person name="Salamov A."/>
            <person name="McFadden G.I."/>
            <person name="Lane C.E."/>
            <person name="Keeling P.J."/>
            <person name="Gray M.W."/>
            <person name="Grigoriev I.V."/>
            <person name="Archibald J.M."/>
        </authorList>
    </citation>
    <scope>NUCLEOTIDE SEQUENCE</scope>
    <source>
        <strain evidence="7">CCMP2712</strain>
    </source>
</reference>
<dbReference type="STRING" id="905079.L1JCK5"/>
<dbReference type="OrthoDB" id="242257at2759"/>
<keyword evidence="1" id="KW-0677">Repeat</keyword>
<organism evidence="5">
    <name type="scientific">Guillardia theta (strain CCMP2712)</name>
    <name type="common">Cryptophyte</name>
    <dbReference type="NCBI Taxonomy" id="905079"/>
    <lineage>
        <taxon>Eukaryota</taxon>
        <taxon>Cryptophyceae</taxon>
        <taxon>Pyrenomonadales</taxon>
        <taxon>Geminigeraceae</taxon>
        <taxon>Guillardia</taxon>
    </lineage>
</organism>
<sequence length="213" mass="23366">MGNINCTFQDRTCFPWTDENQMKLRRRQEEKERGKEVDVNTWRYSWMSKNALANKLYSYCEHDHADGINNLCVEHGAVKYINFLNQEGVAPLHVACLHGSKNAVLVLLAHGADASLKTAGGASPLQIAREANQPEVADILSRVSLSAEDEEVTLSQRVSSFSSLRLPSARSRLDSLDSSSIRSGFLVRSPGAGGDGSWPTSARQGNREGESMG</sequence>
<dbReference type="SUPFAM" id="SSF48403">
    <property type="entry name" value="Ankyrin repeat"/>
    <property type="match status" value="1"/>
</dbReference>
<evidence type="ECO:0000256" key="3">
    <source>
        <dbReference type="PROSITE-ProRule" id="PRU00023"/>
    </source>
</evidence>
<dbReference type="EMBL" id="JH992997">
    <property type="protein sequence ID" value="EKX45810.1"/>
    <property type="molecule type" value="Genomic_DNA"/>
</dbReference>
<dbReference type="PROSITE" id="PS50088">
    <property type="entry name" value="ANK_REPEAT"/>
    <property type="match status" value="1"/>
</dbReference>
<dbReference type="SMART" id="SM00248">
    <property type="entry name" value="ANK"/>
    <property type="match status" value="2"/>
</dbReference>
<dbReference type="InterPro" id="IPR002110">
    <property type="entry name" value="Ankyrin_rpt"/>
</dbReference>
<evidence type="ECO:0000256" key="4">
    <source>
        <dbReference type="SAM" id="MobiDB-lite"/>
    </source>
</evidence>
<dbReference type="AlphaFoldDB" id="L1JCK5"/>
<dbReference type="PaxDb" id="55529-EKX45810"/>
<accession>L1JCK5</accession>
<protein>
    <submittedName>
        <fullName evidence="5 6">Uncharacterized protein</fullName>
    </submittedName>
</protein>
<evidence type="ECO:0000256" key="2">
    <source>
        <dbReference type="ARBA" id="ARBA00023043"/>
    </source>
</evidence>
<dbReference type="Gene3D" id="1.25.40.20">
    <property type="entry name" value="Ankyrin repeat-containing domain"/>
    <property type="match status" value="1"/>
</dbReference>
<dbReference type="InterPro" id="IPR050745">
    <property type="entry name" value="Multifunctional_regulatory"/>
</dbReference>
<gene>
    <name evidence="5" type="ORF">GUITHDRAFT_108260</name>
</gene>
<dbReference type="PROSITE" id="PS50297">
    <property type="entry name" value="ANK_REP_REGION"/>
    <property type="match status" value="1"/>
</dbReference>
<evidence type="ECO:0000313" key="6">
    <source>
        <dbReference type="EnsemblProtists" id="EKX45810"/>
    </source>
</evidence>
<dbReference type="RefSeq" id="XP_005832790.1">
    <property type="nucleotide sequence ID" value="XM_005832733.1"/>
</dbReference>
<evidence type="ECO:0000313" key="5">
    <source>
        <dbReference type="EMBL" id="EKX45810.1"/>
    </source>
</evidence>
<dbReference type="GeneID" id="17302611"/>
<dbReference type="InterPro" id="IPR036770">
    <property type="entry name" value="Ankyrin_rpt-contain_sf"/>
</dbReference>
<keyword evidence="2 3" id="KW-0040">ANK repeat</keyword>
<evidence type="ECO:0000256" key="1">
    <source>
        <dbReference type="ARBA" id="ARBA00022737"/>
    </source>
</evidence>
<proteinExistence type="predicted"/>
<dbReference type="EnsemblProtists" id="EKX45810">
    <property type="protein sequence ID" value="EKX45810"/>
    <property type="gene ID" value="GUITHDRAFT_108260"/>
</dbReference>
<dbReference type="PANTHER" id="PTHR24189:SF50">
    <property type="entry name" value="ANKYRIN REPEAT AND SOCS BOX PROTEIN 2"/>
    <property type="match status" value="1"/>
</dbReference>